<dbReference type="Proteomes" id="UP000063234">
    <property type="component" value="Chromosome"/>
</dbReference>
<dbReference type="AlphaFoldDB" id="A0A0S3QS84"/>
<dbReference type="Pfam" id="PF02636">
    <property type="entry name" value="Methyltransf_28"/>
    <property type="match status" value="1"/>
</dbReference>
<dbReference type="InterPro" id="IPR038375">
    <property type="entry name" value="NDUFAF7_sf"/>
</dbReference>
<dbReference type="GO" id="GO:0032259">
    <property type="term" value="P:methylation"/>
    <property type="evidence" value="ECO:0007669"/>
    <property type="project" value="UniProtKB-KW"/>
</dbReference>
<dbReference type="PATRIC" id="fig|1298851.3.peg.395"/>
<organism evidence="3 4">
    <name type="scientific">Thermosulfidibacter takaii (strain DSM 17441 / JCM 13301 / NBRC 103674 / ABI70S6)</name>
    <dbReference type="NCBI Taxonomy" id="1298851"/>
    <lineage>
        <taxon>Bacteria</taxon>
        <taxon>Pseudomonadati</taxon>
        <taxon>Thermosulfidibacterota</taxon>
        <taxon>Thermosulfidibacteria</taxon>
        <taxon>Thermosulfidibacterales</taxon>
        <taxon>Thermosulfidibacteraceae</taxon>
    </lineage>
</organism>
<protein>
    <recommendedName>
        <fullName evidence="5">SAM-dependent methyltransferase</fullName>
    </recommendedName>
</protein>
<dbReference type="GO" id="GO:0035243">
    <property type="term" value="F:protein-arginine omega-N symmetric methyltransferase activity"/>
    <property type="evidence" value="ECO:0007669"/>
    <property type="project" value="TreeGrafter"/>
</dbReference>
<dbReference type="OrthoDB" id="9794208at2"/>
<keyword evidence="1" id="KW-0489">Methyltransferase</keyword>
<dbReference type="InterPro" id="IPR003788">
    <property type="entry name" value="NDUFAF7"/>
</dbReference>
<dbReference type="EMBL" id="AP013035">
    <property type="protein sequence ID" value="BAT71192.1"/>
    <property type="molecule type" value="Genomic_DNA"/>
</dbReference>
<dbReference type="InterPro" id="IPR029063">
    <property type="entry name" value="SAM-dependent_MTases_sf"/>
</dbReference>
<dbReference type="PANTHER" id="PTHR12049:SF7">
    <property type="entry name" value="PROTEIN ARGININE METHYLTRANSFERASE NDUFAF7, MITOCHONDRIAL"/>
    <property type="match status" value="1"/>
</dbReference>
<evidence type="ECO:0000313" key="3">
    <source>
        <dbReference type="EMBL" id="BAT71192.1"/>
    </source>
</evidence>
<evidence type="ECO:0000256" key="2">
    <source>
        <dbReference type="ARBA" id="ARBA00022679"/>
    </source>
</evidence>
<proteinExistence type="predicted"/>
<name>A0A0S3QS84_THET7</name>
<dbReference type="PANTHER" id="PTHR12049">
    <property type="entry name" value="PROTEIN ARGININE METHYLTRANSFERASE NDUFAF7, MITOCHONDRIAL"/>
    <property type="match status" value="1"/>
</dbReference>
<dbReference type="STRING" id="1298851.TST_0384"/>
<keyword evidence="4" id="KW-1185">Reference proteome</keyword>
<keyword evidence="2" id="KW-0808">Transferase</keyword>
<evidence type="ECO:0000313" key="4">
    <source>
        <dbReference type="Proteomes" id="UP000063234"/>
    </source>
</evidence>
<sequence>MRELEELIREEISEKGPIPFRRFMELALYHPEHGYYSKGPTIGKEGDFFTSSSVGAIFGRTLAYVFTEMLDTADADTIVEMGAGEGTLAKDILDELDLMNKKVNYVIVEKSEGMRNKQRETLKGRAVLWVDDLQELKNVNGVFFSNELVDAFPVHLVKKENGGFYEAYVDWDGSGFVQTWGEPSTDKILEFFSLQEVDLPEGFITEVNLDMLKWLENVSKALQRGFLVTIDYGYNRYEYYHPVRNRGTLMCYYKHQASEDPYQRVGEQDITSHVNFSVLALYGKRLGFEVVGFTNQLNFLIDAGILDMVREQRELLQVKTLLMPGSGMGERFKVLIQQKGLDKKFELRCLKNAPKRKSFEL</sequence>
<dbReference type="SUPFAM" id="SSF53335">
    <property type="entry name" value="S-adenosyl-L-methionine-dependent methyltransferases"/>
    <property type="match status" value="1"/>
</dbReference>
<accession>A0A0S3QS84</accession>
<gene>
    <name evidence="3" type="ORF">TST_0384</name>
</gene>
<evidence type="ECO:0008006" key="5">
    <source>
        <dbReference type="Google" id="ProtNLM"/>
    </source>
</evidence>
<dbReference type="RefSeq" id="WP_068549112.1">
    <property type="nucleotide sequence ID" value="NZ_AP013035.1"/>
</dbReference>
<dbReference type="Gene3D" id="3.40.50.12710">
    <property type="match status" value="1"/>
</dbReference>
<dbReference type="KEGG" id="ttk:TST_0384"/>
<reference evidence="4" key="1">
    <citation type="journal article" date="2018" name="Science">
        <title>A primordial and reversible TCA cycle in a facultatively chemolithoautotrophic thermophile.</title>
        <authorList>
            <person name="Nunoura T."/>
            <person name="Chikaraishi Y."/>
            <person name="Izaki R."/>
            <person name="Suwa T."/>
            <person name="Sato T."/>
            <person name="Harada T."/>
            <person name="Mori K."/>
            <person name="Kato Y."/>
            <person name="Miyazaki M."/>
            <person name="Shimamura S."/>
            <person name="Yanagawa K."/>
            <person name="Shuto A."/>
            <person name="Ohkouchi N."/>
            <person name="Fujita N."/>
            <person name="Takaki Y."/>
            <person name="Atomi H."/>
            <person name="Takai K."/>
        </authorList>
    </citation>
    <scope>NUCLEOTIDE SEQUENCE [LARGE SCALE GENOMIC DNA]</scope>
    <source>
        <strain evidence="4">DSM 17441 / JCM 13301 / NBRC 103674 / ABI70S6</strain>
    </source>
</reference>
<evidence type="ECO:0000256" key="1">
    <source>
        <dbReference type="ARBA" id="ARBA00022603"/>
    </source>
</evidence>